<dbReference type="AlphaFoldDB" id="X0WTF6"/>
<feature type="non-terminal residue" evidence="1">
    <location>
        <position position="1"/>
    </location>
</feature>
<proteinExistence type="predicted"/>
<dbReference type="EMBL" id="BARS01041626">
    <property type="protein sequence ID" value="GAG34274.1"/>
    <property type="molecule type" value="Genomic_DNA"/>
</dbReference>
<protein>
    <submittedName>
        <fullName evidence="1">Uncharacterized protein</fullName>
    </submittedName>
</protein>
<organism evidence="1">
    <name type="scientific">marine sediment metagenome</name>
    <dbReference type="NCBI Taxonomy" id="412755"/>
    <lineage>
        <taxon>unclassified sequences</taxon>
        <taxon>metagenomes</taxon>
        <taxon>ecological metagenomes</taxon>
    </lineage>
</organism>
<sequence length="252" mass="28897">PDDADRELNEARIRAQTRINPILPRPEDAYTSDNQVGITLNLLRGNCTNDFDGVRGVINEYINNLSATSELNLSKTISDTLIKCIDDYLYITLLPPIIRDDSQAFTLFTQSLDKPTEQDWDNLNNKIKIILTQLYFKSRDEINEIKVKSVESGRNENVVRQTYMNEQYTTSYQVTRDTLWTGGLTSVHNVSLIETELDKIYKKSEGDDRATIYQTEITLVTAGGGTKYYVNKQRKEIRKMLRRVKAKMPDVG</sequence>
<gene>
    <name evidence="1" type="ORF">S01H1_63276</name>
</gene>
<name>X0WTF6_9ZZZZ</name>
<reference evidence="1" key="1">
    <citation type="journal article" date="2014" name="Front. Microbiol.">
        <title>High frequency of phylogenetically diverse reductive dehalogenase-homologous genes in deep subseafloor sedimentary metagenomes.</title>
        <authorList>
            <person name="Kawai M."/>
            <person name="Futagami T."/>
            <person name="Toyoda A."/>
            <person name="Takaki Y."/>
            <person name="Nishi S."/>
            <person name="Hori S."/>
            <person name="Arai W."/>
            <person name="Tsubouchi T."/>
            <person name="Morono Y."/>
            <person name="Uchiyama I."/>
            <person name="Ito T."/>
            <person name="Fujiyama A."/>
            <person name="Inagaki F."/>
            <person name="Takami H."/>
        </authorList>
    </citation>
    <scope>NUCLEOTIDE SEQUENCE</scope>
    <source>
        <strain evidence="1">Expedition CK06-06</strain>
    </source>
</reference>
<comment type="caution">
    <text evidence="1">The sequence shown here is derived from an EMBL/GenBank/DDBJ whole genome shotgun (WGS) entry which is preliminary data.</text>
</comment>
<feature type="non-terminal residue" evidence="1">
    <location>
        <position position="252"/>
    </location>
</feature>
<accession>X0WTF6</accession>
<evidence type="ECO:0000313" key="1">
    <source>
        <dbReference type="EMBL" id="GAG34274.1"/>
    </source>
</evidence>